<evidence type="ECO:0000256" key="7">
    <source>
        <dbReference type="ARBA" id="ARBA00037727"/>
    </source>
</evidence>
<accession>A0A6I9NKK9</accession>
<gene>
    <name evidence="11" type="primary">LOC104950281</name>
</gene>
<comment type="similarity">
    <text evidence="2">Belongs to the SLC35F solute transporter family.</text>
</comment>
<sequence length="126" mass="14078">MYSLYSFMPVVVKMTSATAVNLSLLTADLFSLFCGLFLFHYSFSTLYIISFVVIMVGFVMFNAVPTYTALPGSESNEENPPEEEESSSDRLLSAGPEAQREPERRDTKRGEAQRPSETPTLETLCE</sequence>
<evidence type="ECO:0000256" key="9">
    <source>
        <dbReference type="SAM" id="Phobius"/>
    </source>
</evidence>
<dbReference type="OrthoDB" id="429955at2759"/>
<feature type="transmembrane region" description="Helical" evidence="9">
    <location>
        <begin position="20"/>
        <end position="39"/>
    </location>
</feature>
<evidence type="ECO:0000313" key="10">
    <source>
        <dbReference type="Proteomes" id="UP000504611"/>
    </source>
</evidence>
<evidence type="ECO:0000256" key="4">
    <source>
        <dbReference type="ARBA" id="ARBA00022692"/>
    </source>
</evidence>
<evidence type="ECO:0000256" key="8">
    <source>
        <dbReference type="SAM" id="MobiDB-lite"/>
    </source>
</evidence>
<keyword evidence="6 9" id="KW-0472">Membrane</keyword>
<comment type="function">
    <text evidence="7">Putative solute transporter.</text>
</comment>
<feature type="region of interest" description="Disordered" evidence="8">
    <location>
        <begin position="70"/>
        <end position="126"/>
    </location>
</feature>
<dbReference type="KEGG" id="ncc:104950281"/>
<feature type="compositionally biased region" description="Basic and acidic residues" evidence="8">
    <location>
        <begin position="98"/>
        <end position="114"/>
    </location>
</feature>
<feature type="compositionally biased region" description="Polar residues" evidence="8">
    <location>
        <begin position="115"/>
        <end position="126"/>
    </location>
</feature>
<dbReference type="AlphaFoldDB" id="A0A6I9NKK9"/>
<dbReference type="Pfam" id="PF06027">
    <property type="entry name" value="SLC35F"/>
    <property type="match status" value="1"/>
</dbReference>
<evidence type="ECO:0000256" key="1">
    <source>
        <dbReference type="ARBA" id="ARBA00004141"/>
    </source>
</evidence>
<dbReference type="PANTHER" id="PTHR14233">
    <property type="entry name" value="DUF914-RELATED"/>
    <property type="match status" value="1"/>
</dbReference>
<protein>
    <submittedName>
        <fullName evidence="11">Solute carrier family 35 member F1-like</fullName>
    </submittedName>
</protein>
<keyword evidence="5 9" id="KW-1133">Transmembrane helix</keyword>
<name>A0A6I9NKK9_9TELE</name>
<reference evidence="11" key="1">
    <citation type="submission" date="2025-08" db="UniProtKB">
        <authorList>
            <consortium name="RefSeq"/>
        </authorList>
    </citation>
    <scope>IDENTIFICATION</scope>
    <source>
        <tissue evidence="11">Muscle</tissue>
    </source>
</reference>
<dbReference type="RefSeq" id="XP_010775075.1">
    <property type="nucleotide sequence ID" value="XM_010776773.1"/>
</dbReference>
<organism evidence="10 11">
    <name type="scientific">Notothenia coriiceps</name>
    <name type="common">black rockcod</name>
    <dbReference type="NCBI Taxonomy" id="8208"/>
    <lineage>
        <taxon>Eukaryota</taxon>
        <taxon>Metazoa</taxon>
        <taxon>Chordata</taxon>
        <taxon>Craniata</taxon>
        <taxon>Vertebrata</taxon>
        <taxon>Euteleostomi</taxon>
        <taxon>Actinopterygii</taxon>
        <taxon>Neopterygii</taxon>
        <taxon>Teleostei</taxon>
        <taxon>Neoteleostei</taxon>
        <taxon>Acanthomorphata</taxon>
        <taxon>Eupercaria</taxon>
        <taxon>Perciformes</taxon>
        <taxon>Notothenioidei</taxon>
        <taxon>Nototheniidae</taxon>
        <taxon>Notothenia</taxon>
    </lineage>
</organism>
<feature type="compositionally biased region" description="Acidic residues" evidence="8">
    <location>
        <begin position="75"/>
        <end position="86"/>
    </location>
</feature>
<dbReference type="InterPro" id="IPR009262">
    <property type="entry name" value="SLC35_F1/F2/F6"/>
</dbReference>
<dbReference type="InterPro" id="IPR052221">
    <property type="entry name" value="SLC35F_Transporter"/>
</dbReference>
<proteinExistence type="inferred from homology"/>
<dbReference type="GO" id="GO:0022857">
    <property type="term" value="F:transmembrane transporter activity"/>
    <property type="evidence" value="ECO:0007669"/>
    <property type="project" value="InterPro"/>
</dbReference>
<evidence type="ECO:0000313" key="11">
    <source>
        <dbReference type="RefSeq" id="XP_010775075.1"/>
    </source>
</evidence>
<dbReference type="GO" id="GO:0016020">
    <property type="term" value="C:membrane"/>
    <property type="evidence" value="ECO:0007669"/>
    <property type="project" value="UniProtKB-SubCell"/>
</dbReference>
<evidence type="ECO:0000256" key="2">
    <source>
        <dbReference type="ARBA" id="ARBA00007863"/>
    </source>
</evidence>
<dbReference type="GeneID" id="104950281"/>
<evidence type="ECO:0000256" key="5">
    <source>
        <dbReference type="ARBA" id="ARBA00022989"/>
    </source>
</evidence>
<evidence type="ECO:0000256" key="3">
    <source>
        <dbReference type="ARBA" id="ARBA00022448"/>
    </source>
</evidence>
<keyword evidence="3" id="KW-0813">Transport</keyword>
<keyword evidence="10" id="KW-1185">Reference proteome</keyword>
<feature type="transmembrane region" description="Helical" evidence="9">
    <location>
        <begin position="46"/>
        <end position="64"/>
    </location>
</feature>
<evidence type="ECO:0000256" key="6">
    <source>
        <dbReference type="ARBA" id="ARBA00023136"/>
    </source>
</evidence>
<keyword evidence="4 9" id="KW-0812">Transmembrane</keyword>
<dbReference type="Proteomes" id="UP000504611">
    <property type="component" value="Unplaced"/>
</dbReference>
<dbReference type="PANTHER" id="PTHR14233:SF12">
    <property type="entry name" value="SOLUTE CARRIER FAMILY 35 MEMBER F2"/>
    <property type="match status" value="1"/>
</dbReference>
<comment type="subcellular location">
    <subcellularLocation>
        <location evidence="1">Membrane</location>
        <topology evidence="1">Multi-pass membrane protein</topology>
    </subcellularLocation>
</comment>